<dbReference type="InterPro" id="IPR037588">
    <property type="entry name" value="MLST8"/>
</dbReference>
<reference evidence="7" key="1">
    <citation type="submission" date="2022-11" db="UniProtKB">
        <authorList>
            <consortium name="WormBaseParasite"/>
        </authorList>
    </citation>
    <scope>IDENTIFICATION</scope>
</reference>
<dbReference type="PRINTS" id="PR00320">
    <property type="entry name" value="GPROTEINBRPT"/>
</dbReference>
<dbReference type="PANTHER" id="PTHR19842">
    <property type="entry name" value="G BETA-LIKE PROTEIN GBL"/>
    <property type="match status" value="1"/>
</dbReference>
<dbReference type="GO" id="GO:0031932">
    <property type="term" value="C:TORC2 complex"/>
    <property type="evidence" value="ECO:0007669"/>
    <property type="project" value="UniProtKB-UniRule"/>
</dbReference>
<evidence type="ECO:0000256" key="4">
    <source>
        <dbReference type="PROSITE-ProRule" id="PRU00221"/>
    </source>
</evidence>
<dbReference type="InterPro" id="IPR020472">
    <property type="entry name" value="WD40_PAC1"/>
</dbReference>
<dbReference type="PROSITE" id="PS00678">
    <property type="entry name" value="WD_REPEATS_1"/>
    <property type="match status" value="2"/>
</dbReference>
<dbReference type="GO" id="GO:0031931">
    <property type="term" value="C:TORC1 complex"/>
    <property type="evidence" value="ECO:0007669"/>
    <property type="project" value="UniProtKB-UniRule"/>
</dbReference>
<evidence type="ECO:0000313" key="7">
    <source>
        <dbReference type="WBParaSite" id="PSAMB.scaffold750size42006.g8552.t1"/>
    </source>
</evidence>
<dbReference type="SMART" id="SM00320">
    <property type="entry name" value="WD40"/>
    <property type="match status" value="2"/>
</dbReference>
<proteinExistence type="inferred from homology"/>
<dbReference type="PANTHER" id="PTHR19842:SF0">
    <property type="entry name" value="TARGET OF RAPAMYCIN COMPLEX SUBUNIT LST8"/>
    <property type="match status" value="1"/>
</dbReference>
<accession>A0A914XDE2</accession>
<evidence type="ECO:0000256" key="5">
    <source>
        <dbReference type="RuleBase" id="RU369068"/>
    </source>
</evidence>
<evidence type="ECO:0000313" key="6">
    <source>
        <dbReference type="Proteomes" id="UP000887566"/>
    </source>
</evidence>
<dbReference type="InterPro" id="IPR015943">
    <property type="entry name" value="WD40/YVTN_repeat-like_dom_sf"/>
</dbReference>
<keyword evidence="3 5" id="KW-0677">Repeat</keyword>
<feature type="repeat" description="WD" evidence="4">
    <location>
        <begin position="1"/>
        <end position="29"/>
    </location>
</feature>
<evidence type="ECO:0000256" key="1">
    <source>
        <dbReference type="ARBA" id="ARBA00009890"/>
    </source>
</evidence>
<evidence type="ECO:0000256" key="2">
    <source>
        <dbReference type="ARBA" id="ARBA00022574"/>
    </source>
</evidence>
<dbReference type="WBParaSite" id="PSAMB.scaffold750size42006.g8552.t1">
    <property type="protein sequence ID" value="PSAMB.scaffold750size42006.g8552.t1"/>
    <property type="gene ID" value="PSAMB.scaffold750size42006.g8552"/>
</dbReference>
<name>A0A914XDE2_9BILA</name>
<dbReference type="Pfam" id="PF00400">
    <property type="entry name" value="WD40"/>
    <property type="match status" value="3"/>
</dbReference>
<dbReference type="GO" id="GO:0031929">
    <property type="term" value="P:TOR signaling"/>
    <property type="evidence" value="ECO:0007669"/>
    <property type="project" value="UniProtKB-UniRule"/>
</dbReference>
<protein>
    <recommendedName>
        <fullName evidence="5">Target of rapamycin complex subunit lst8</fullName>
        <shortName evidence="5">TORC subunit lst8</shortName>
    </recommendedName>
</protein>
<dbReference type="GO" id="GO:0032956">
    <property type="term" value="P:regulation of actin cytoskeleton organization"/>
    <property type="evidence" value="ECO:0007669"/>
    <property type="project" value="TreeGrafter"/>
</dbReference>
<dbReference type="Gene3D" id="2.130.10.10">
    <property type="entry name" value="YVTN repeat-like/Quinoprotein amine dehydrogenase"/>
    <property type="match status" value="2"/>
</dbReference>
<dbReference type="InterPro" id="IPR001680">
    <property type="entry name" value="WD40_rpt"/>
</dbReference>
<organism evidence="6 7">
    <name type="scientific">Plectus sambesii</name>
    <dbReference type="NCBI Taxonomy" id="2011161"/>
    <lineage>
        <taxon>Eukaryota</taxon>
        <taxon>Metazoa</taxon>
        <taxon>Ecdysozoa</taxon>
        <taxon>Nematoda</taxon>
        <taxon>Chromadorea</taxon>
        <taxon>Plectida</taxon>
        <taxon>Plectina</taxon>
        <taxon>Plectoidea</taxon>
        <taxon>Plectidae</taxon>
        <taxon>Plectus</taxon>
    </lineage>
</organism>
<feature type="repeat" description="WD" evidence="4">
    <location>
        <begin position="91"/>
        <end position="122"/>
    </location>
</feature>
<dbReference type="SUPFAM" id="SSF50978">
    <property type="entry name" value="WD40 repeat-like"/>
    <property type="match status" value="1"/>
</dbReference>
<comment type="function">
    <text evidence="5">Subunit of TORC1 and TORC2, which regulate cell growth and survival in response to nutrient and hormonal signals.</text>
</comment>
<dbReference type="GO" id="GO:0005737">
    <property type="term" value="C:cytoplasm"/>
    <property type="evidence" value="ECO:0007669"/>
    <property type="project" value="UniProtKB-SubCell"/>
</dbReference>
<keyword evidence="5" id="KW-0963">Cytoplasm</keyword>
<dbReference type="InterPro" id="IPR036322">
    <property type="entry name" value="WD40_repeat_dom_sf"/>
</dbReference>
<keyword evidence="6" id="KW-1185">Reference proteome</keyword>
<dbReference type="PROSITE" id="PS50082">
    <property type="entry name" value="WD_REPEATS_2"/>
    <property type="match status" value="3"/>
</dbReference>
<dbReference type="Proteomes" id="UP000887566">
    <property type="component" value="Unplaced"/>
</dbReference>
<comment type="similarity">
    <text evidence="1 5">Belongs to the WD repeat LST8 family.</text>
</comment>
<sequence>MATNAILATASYDHTIKFWNAATGTCTQTVQHKESQVCSARLRLLTLRFIHNAAITNRGNLYVWNLVGAVAPTQDTESFYRSSRVVPKKKLLAHERYGLKCRFSPDSTLLATTSADETARLWRTADFSEQTVLAARNSERHKWIWDCAFTNDSRNLFTCSSDNMMRLWNLESNQMVRQFVGHQRAITAMTFRDGATSAPVS</sequence>
<comment type="subunit">
    <text evidence="5">Part of TORC1 complex. Part of the TORC2 complex.</text>
</comment>
<keyword evidence="2 4" id="KW-0853">WD repeat</keyword>
<comment type="subcellular location">
    <subcellularLocation>
        <location evidence="5">Cytoplasm</location>
    </subcellularLocation>
</comment>
<evidence type="ECO:0000256" key="3">
    <source>
        <dbReference type="ARBA" id="ARBA00022737"/>
    </source>
</evidence>
<feature type="repeat" description="WD" evidence="4">
    <location>
        <begin position="148"/>
        <end position="178"/>
    </location>
</feature>
<dbReference type="InterPro" id="IPR019775">
    <property type="entry name" value="WD40_repeat_CS"/>
</dbReference>
<dbReference type="AlphaFoldDB" id="A0A914XDE2"/>